<sequence>MDFCITLSKRPVNGIIYFHRISDPRMTPAAIANIRVLRSLCGGPGLPAVALATTFWD</sequence>
<evidence type="ECO:0000313" key="1">
    <source>
        <dbReference type="EMBL" id="KAB8218699.1"/>
    </source>
</evidence>
<dbReference type="InterPro" id="IPR027417">
    <property type="entry name" value="P-loop_NTPase"/>
</dbReference>
<name>A0A5N6EN92_9EURO</name>
<gene>
    <name evidence="1" type="ORF">BDV33DRAFT_174927</name>
</gene>
<keyword evidence="2" id="KW-1185">Reference proteome</keyword>
<dbReference type="EMBL" id="ML733446">
    <property type="protein sequence ID" value="KAB8218699.1"/>
    <property type="molecule type" value="Genomic_DNA"/>
</dbReference>
<dbReference type="AlphaFoldDB" id="A0A5N6EN92"/>
<proteinExistence type="predicted"/>
<accession>A0A5N6EN92</accession>
<evidence type="ECO:0000313" key="2">
    <source>
        <dbReference type="Proteomes" id="UP000326799"/>
    </source>
</evidence>
<dbReference type="Gene3D" id="3.40.50.300">
    <property type="entry name" value="P-loop containing nucleotide triphosphate hydrolases"/>
    <property type="match status" value="1"/>
</dbReference>
<protein>
    <submittedName>
        <fullName evidence="1">Uncharacterized protein</fullName>
    </submittedName>
</protein>
<reference evidence="1 2" key="1">
    <citation type="submission" date="2019-04" db="EMBL/GenBank/DDBJ databases">
        <title>Fungal friends and foes A comparative genomics study of 23 Aspergillus species from section Flavi.</title>
        <authorList>
            <consortium name="DOE Joint Genome Institute"/>
            <person name="Kjaerbolling I."/>
            <person name="Vesth T.C."/>
            <person name="Frisvad J.C."/>
            <person name="Nybo J.L."/>
            <person name="Theobald S."/>
            <person name="Kildgaard S."/>
            <person name="Petersen T.I."/>
            <person name="Kuo A."/>
            <person name="Sato A."/>
            <person name="Lyhne E.K."/>
            <person name="Kogle M.E."/>
            <person name="Wiebenga A."/>
            <person name="Kun R.S."/>
            <person name="Lubbers R.J."/>
            <person name="Makela M.R."/>
            <person name="Barry K."/>
            <person name="Chovatia M."/>
            <person name="Clum A."/>
            <person name="Daum C."/>
            <person name="Haridas S."/>
            <person name="He G."/>
            <person name="LaButti K."/>
            <person name="Lipzen A."/>
            <person name="Mondo S."/>
            <person name="Pangilinan J."/>
            <person name="Riley R."/>
            <person name="Salamov A."/>
            <person name="Simmons B.A."/>
            <person name="Magnuson J.K."/>
            <person name="Henrissat B."/>
            <person name="Mortensen U.H."/>
            <person name="Larsen T.O."/>
            <person name="De vries R.P."/>
            <person name="Grigoriev I.V."/>
            <person name="Machida M."/>
            <person name="Baker S.E."/>
            <person name="Andersen M.R."/>
        </authorList>
    </citation>
    <scope>NUCLEOTIDE SEQUENCE [LARGE SCALE GENOMIC DNA]</scope>
    <source>
        <strain evidence="1 2">CBS 126849</strain>
    </source>
</reference>
<organism evidence="1 2">
    <name type="scientific">Aspergillus novoparasiticus</name>
    <dbReference type="NCBI Taxonomy" id="986946"/>
    <lineage>
        <taxon>Eukaryota</taxon>
        <taxon>Fungi</taxon>
        <taxon>Dikarya</taxon>
        <taxon>Ascomycota</taxon>
        <taxon>Pezizomycotina</taxon>
        <taxon>Eurotiomycetes</taxon>
        <taxon>Eurotiomycetidae</taxon>
        <taxon>Eurotiales</taxon>
        <taxon>Aspergillaceae</taxon>
        <taxon>Aspergillus</taxon>
        <taxon>Aspergillus subgen. Circumdati</taxon>
    </lineage>
</organism>
<dbReference type="Proteomes" id="UP000326799">
    <property type="component" value="Unassembled WGS sequence"/>
</dbReference>